<evidence type="ECO:0000256" key="2">
    <source>
        <dbReference type="ARBA" id="ARBA00022771"/>
    </source>
</evidence>
<feature type="domain" description="MYND-type" evidence="6">
    <location>
        <begin position="719"/>
        <end position="755"/>
    </location>
</feature>
<dbReference type="GeneID" id="16068393"/>
<evidence type="ECO:0000259" key="6">
    <source>
        <dbReference type="PROSITE" id="PS50865"/>
    </source>
</evidence>
<dbReference type="OrthoDB" id="432970at2759"/>
<dbReference type="GO" id="GO:0008270">
    <property type="term" value="F:zinc ion binding"/>
    <property type="evidence" value="ECO:0007669"/>
    <property type="project" value="UniProtKB-KW"/>
</dbReference>
<dbReference type="Pfam" id="PF01753">
    <property type="entry name" value="zf-MYND"/>
    <property type="match status" value="1"/>
</dbReference>
<dbReference type="KEGG" id="sre:PTSG_10940"/>
<organism evidence="8">
    <name type="scientific">Salpingoeca rosetta (strain ATCC 50818 / BSB-021)</name>
    <dbReference type="NCBI Taxonomy" id="946362"/>
    <lineage>
        <taxon>Eukaryota</taxon>
        <taxon>Choanoflagellata</taxon>
        <taxon>Craspedida</taxon>
        <taxon>Salpingoecidae</taxon>
        <taxon>Salpingoeca</taxon>
    </lineage>
</organism>
<dbReference type="SUPFAM" id="SSF144232">
    <property type="entry name" value="HIT/MYND zinc finger-like"/>
    <property type="match status" value="1"/>
</dbReference>
<feature type="compositionally biased region" description="Basic and acidic residues" evidence="5">
    <location>
        <begin position="230"/>
        <end position="247"/>
    </location>
</feature>
<feature type="compositionally biased region" description="Basic residues" evidence="5">
    <location>
        <begin position="282"/>
        <end position="302"/>
    </location>
</feature>
<feature type="compositionally biased region" description="Polar residues" evidence="5">
    <location>
        <begin position="559"/>
        <end position="568"/>
    </location>
</feature>
<accession>F2US87</accession>
<keyword evidence="8" id="KW-1185">Reference proteome</keyword>
<feature type="compositionally biased region" description="Acidic residues" evidence="5">
    <location>
        <begin position="593"/>
        <end position="604"/>
    </location>
</feature>
<evidence type="ECO:0000313" key="7">
    <source>
        <dbReference type="EMBL" id="EGD80996.1"/>
    </source>
</evidence>
<dbReference type="Gene3D" id="6.10.140.2220">
    <property type="match status" value="1"/>
</dbReference>
<feature type="compositionally biased region" description="Basic and acidic residues" evidence="5">
    <location>
        <begin position="118"/>
        <end position="128"/>
    </location>
</feature>
<feature type="region of interest" description="Disordered" evidence="5">
    <location>
        <begin position="498"/>
        <end position="622"/>
    </location>
</feature>
<evidence type="ECO:0000256" key="5">
    <source>
        <dbReference type="SAM" id="MobiDB-lite"/>
    </source>
</evidence>
<evidence type="ECO:0000256" key="4">
    <source>
        <dbReference type="PROSITE-ProRule" id="PRU00134"/>
    </source>
</evidence>
<proteinExistence type="predicted"/>
<feature type="compositionally biased region" description="Acidic residues" evidence="5">
    <location>
        <begin position="337"/>
        <end position="350"/>
    </location>
</feature>
<dbReference type="InParanoid" id="F2US87"/>
<feature type="region of interest" description="Disordered" evidence="5">
    <location>
        <begin position="118"/>
        <end position="251"/>
    </location>
</feature>
<feature type="compositionally biased region" description="Acidic residues" evidence="5">
    <location>
        <begin position="318"/>
        <end position="329"/>
    </location>
</feature>
<feature type="region of interest" description="Disordered" evidence="5">
    <location>
        <begin position="378"/>
        <end position="455"/>
    </location>
</feature>
<gene>
    <name evidence="7" type="ORF">PTSG_10940</name>
</gene>
<dbReference type="EMBL" id="GL832994">
    <property type="protein sequence ID" value="EGD80996.1"/>
    <property type="molecule type" value="Genomic_DNA"/>
</dbReference>
<feature type="compositionally biased region" description="Basic and acidic residues" evidence="5">
    <location>
        <begin position="498"/>
        <end position="510"/>
    </location>
</feature>
<keyword evidence="3" id="KW-0862">Zinc</keyword>
<keyword evidence="2 4" id="KW-0863">Zinc-finger</keyword>
<dbReference type="InterPro" id="IPR002893">
    <property type="entry name" value="Znf_MYND"/>
</dbReference>
<feature type="compositionally biased region" description="Basic and acidic residues" evidence="5">
    <location>
        <begin position="407"/>
        <end position="438"/>
    </location>
</feature>
<name>F2US87_SALR5</name>
<dbReference type="AlphaFoldDB" id="F2US87"/>
<reference evidence="7" key="1">
    <citation type="submission" date="2009-08" db="EMBL/GenBank/DDBJ databases">
        <title>Annotation of Salpingoeca rosetta.</title>
        <authorList>
            <consortium name="The Broad Institute Genome Sequencing Platform"/>
            <person name="Russ C."/>
            <person name="Cuomo C."/>
            <person name="Burger G."/>
            <person name="Gray M.W."/>
            <person name="Holland P.W.H."/>
            <person name="King N."/>
            <person name="Lang F.B.F."/>
            <person name="Roger A.J."/>
            <person name="Ruiz-Trillo I."/>
            <person name="Young S.K."/>
            <person name="Zeng Q."/>
            <person name="Gargeya S."/>
            <person name="Alvarado L."/>
            <person name="Berlin A."/>
            <person name="Chapman S.B."/>
            <person name="Chen Z."/>
            <person name="Freedman E."/>
            <person name="Gellesch M."/>
            <person name="Goldberg J."/>
            <person name="Griggs A."/>
            <person name="Gujja S."/>
            <person name="Heilman E."/>
            <person name="Heiman D."/>
            <person name="Howarth C."/>
            <person name="Mehta T."/>
            <person name="Neiman D."/>
            <person name="Pearson M."/>
            <person name="Roberts A."/>
            <person name="Saif S."/>
            <person name="Shea T."/>
            <person name="Shenoy N."/>
            <person name="Sisk P."/>
            <person name="Stolte C."/>
            <person name="Sykes S."/>
            <person name="White J."/>
            <person name="Yandava C."/>
            <person name="Haas B."/>
            <person name="Nusbaum C."/>
            <person name="Birren B."/>
        </authorList>
    </citation>
    <scope>NUCLEOTIDE SEQUENCE [LARGE SCALE GENOMIC DNA]</scope>
    <source>
        <strain evidence="7">ATCC 50818</strain>
    </source>
</reference>
<sequence length="770" mass="82732">MEFGEREAMLTKLMQSVASCKGCSKKGFWCRKHVNKTPYLRSTRFRLQLGTPAQCYYCQRVLSSNLSVMRHMQTEITRLDLNKAGQIVSPGFRSGEFGWAAHDGGGLLCSSKCTMQHHYPDSRQKPAGESEAASVSATDREQVGGKHAASLLSSMPSTTGPAPRASSKSGGDGDEVVGYSIAEQHQVTVGKDARRQASMMARDVQTSAIQPDSRDGARAAEHASTQASHARQDRSVDDGGDGGDGHDVTASLPATSDAVLFDSAITPAEELTMLLSAVTHHHRRHHHHYHHRRRRRHPRRVWQSRPGSGDGRAALLTDGDDDDGGEYDDVAGKYDDDDHDDDDDDDDDDAGCGRGSGAAVVRGDDGAVTLVRTLASSKQQFEGGGLQERTGGNRDSDNHGNVADVGQRQHEHQQHEHHPQHEHRQHEHQQQHEQQRPQHDHHHQQQQQQQHVPGCLPSPSGWVRVLSCEEWMCAAAPRAAWRRQYEVEVVAVLQHTHLRDDGDDGGHDEVSASGDNVGGGGGGDEDEAEDNGCDGDDASDGAGRLRGERGDGEDDRVNARSNPGQPESGTVHDGAGSQQRPDQLLPVPMEACSDGDDDEGDLPDGNEQTTTGAHARAERDGSVDARVAGTTADGGGGGLSEEAVVQMTGAQRGVGTGGAVAAADDMTALSRIDAHVREVVAAKAGEHTASPQPYVPTTQHQAYAGVGDDGVPQVRVPACVLCGQHAEFCCTGCYQAYYCSPACQRQHWGEHKLCCTYAVVVNESNHQHVQ</sequence>
<evidence type="ECO:0000256" key="1">
    <source>
        <dbReference type="ARBA" id="ARBA00022723"/>
    </source>
</evidence>
<dbReference type="PROSITE" id="PS50865">
    <property type="entry name" value="ZF_MYND_2"/>
    <property type="match status" value="1"/>
</dbReference>
<dbReference type="RefSeq" id="XP_004987866.1">
    <property type="nucleotide sequence ID" value="XM_004987809.1"/>
</dbReference>
<feature type="compositionally biased region" description="Polar residues" evidence="5">
    <location>
        <begin position="151"/>
        <end position="160"/>
    </location>
</feature>
<keyword evidence="1" id="KW-0479">Metal-binding</keyword>
<evidence type="ECO:0000313" key="8">
    <source>
        <dbReference type="Proteomes" id="UP000007799"/>
    </source>
</evidence>
<dbReference type="PROSITE" id="PS01360">
    <property type="entry name" value="ZF_MYND_1"/>
    <property type="match status" value="1"/>
</dbReference>
<feature type="region of interest" description="Disordered" evidence="5">
    <location>
        <begin position="282"/>
        <end position="360"/>
    </location>
</feature>
<evidence type="ECO:0000256" key="3">
    <source>
        <dbReference type="ARBA" id="ARBA00022833"/>
    </source>
</evidence>
<feature type="compositionally biased region" description="Basic and acidic residues" evidence="5">
    <location>
        <begin position="212"/>
        <end position="221"/>
    </location>
</feature>
<protein>
    <recommendedName>
        <fullName evidence="6">MYND-type domain-containing protein</fullName>
    </recommendedName>
</protein>
<dbReference type="Proteomes" id="UP000007799">
    <property type="component" value="Unassembled WGS sequence"/>
</dbReference>
<feature type="compositionally biased region" description="Basic and acidic residues" evidence="5">
    <location>
        <begin position="543"/>
        <end position="558"/>
    </location>
</feature>
<feature type="compositionally biased region" description="Acidic residues" evidence="5">
    <location>
        <begin position="523"/>
        <end position="539"/>
    </location>
</feature>